<dbReference type="PANTHER" id="PTHR35333:SF3">
    <property type="entry name" value="BETA-LACTAMASE-TYPE TRANSPEPTIDASE FOLD CONTAINING PROTEIN"/>
    <property type="match status" value="1"/>
</dbReference>
<dbReference type="KEGG" id="sami:SAMIE_1002150"/>
<dbReference type="EC" id="3.5.2.6" evidence="3"/>
<dbReference type="AlphaFoldDB" id="A0A494VWD1"/>
<dbReference type="RefSeq" id="WP_066701472.1">
    <property type="nucleotide sequence ID" value="NZ_AP018664.1"/>
</dbReference>
<dbReference type="PROSITE" id="PS51257">
    <property type="entry name" value="PROKAR_LIPOPROTEIN"/>
    <property type="match status" value="1"/>
</dbReference>
<feature type="chain" id="PRO_5019850602" description="beta-lactamase" evidence="4">
    <location>
        <begin position="27"/>
        <end position="377"/>
    </location>
</feature>
<dbReference type="Pfam" id="PF13354">
    <property type="entry name" value="Beta-lactamase2"/>
    <property type="match status" value="1"/>
</dbReference>
<evidence type="ECO:0000256" key="2">
    <source>
        <dbReference type="ARBA" id="ARBA00009009"/>
    </source>
</evidence>
<protein>
    <recommendedName>
        <fullName evidence="3">beta-lactamase</fullName>
        <ecNumber evidence="3">3.5.2.6</ecNumber>
    </recommendedName>
</protein>
<comment type="catalytic activity">
    <reaction evidence="1">
        <text>a beta-lactam + H2O = a substituted beta-amino acid</text>
        <dbReference type="Rhea" id="RHEA:20401"/>
        <dbReference type="ChEBI" id="CHEBI:15377"/>
        <dbReference type="ChEBI" id="CHEBI:35627"/>
        <dbReference type="ChEBI" id="CHEBI:140347"/>
        <dbReference type="EC" id="3.5.2.6"/>
    </reaction>
</comment>
<dbReference type="SUPFAM" id="SSF56601">
    <property type="entry name" value="beta-lactamase/transpeptidase-like"/>
    <property type="match status" value="1"/>
</dbReference>
<dbReference type="EMBL" id="AP018664">
    <property type="protein sequence ID" value="BBD96714.1"/>
    <property type="molecule type" value="Genomic_DNA"/>
</dbReference>
<evidence type="ECO:0000313" key="6">
    <source>
        <dbReference type="EMBL" id="BBD96714.1"/>
    </source>
</evidence>
<dbReference type="GO" id="GO:0008800">
    <property type="term" value="F:beta-lactamase activity"/>
    <property type="evidence" value="ECO:0007669"/>
    <property type="project" value="UniProtKB-EC"/>
</dbReference>
<keyword evidence="6" id="KW-0378">Hydrolase</keyword>
<dbReference type="InterPro" id="IPR045155">
    <property type="entry name" value="Beta-lactam_cat"/>
</dbReference>
<sequence>MTSNNNRGGSARFVLLIAALSACVSAPQGRQAEAAAAVPQKPQPKTNTWPIKPVANPPEPYQDIDQNEAPPPALVDVVRNLGQSFNGKVGIAVRRIGADWTVAWNGNALFPQQSVSKLWVAMTFLDAVDRGKLRITDTATITRNDLTLFHQPSAMMLKDGMWTTSYSDLLHRAMTQSDNTANDTLLRAVGGPEAVRGYLARKTIRDIRFGPGERLLQSATAGLDWRQDYSVGRNFYAARAKLPMAARVKALDRYLANPPDGAAPSSIVQALARLKQNRMLSPASSRLLMSIMSEAKTGPRRIKGGVPPGWTYLHKTGTGQDLPPRSTGYNDIGIMTAPDGTSYAVAVMIGSTTRPIPERMELMQAVSRAVAANHEKR</sequence>
<dbReference type="GO" id="GO:0030655">
    <property type="term" value="P:beta-lactam antibiotic catabolic process"/>
    <property type="evidence" value="ECO:0007669"/>
    <property type="project" value="InterPro"/>
</dbReference>
<dbReference type="InterPro" id="IPR000871">
    <property type="entry name" value="Beta-lactam_class-A"/>
</dbReference>
<reference evidence="6 7" key="1">
    <citation type="submission" date="2018-05" db="EMBL/GenBank/DDBJ databases">
        <title>Complete Genome Sequence of the Nonylphenol-Degrading Bacterium Sphingobium amiense DSM 16289T.</title>
        <authorList>
            <person name="Ootsuka M."/>
            <person name="Nishizawa T."/>
            <person name="Ohta H."/>
        </authorList>
    </citation>
    <scope>NUCLEOTIDE SEQUENCE [LARGE SCALE GENOMIC DNA]</scope>
    <source>
        <strain evidence="6 7">DSM 16289</strain>
    </source>
</reference>
<name>A0A494VWD1_9SPHN</name>
<feature type="domain" description="Beta-lactamase class A catalytic" evidence="5">
    <location>
        <begin position="90"/>
        <end position="348"/>
    </location>
</feature>
<dbReference type="GO" id="GO:0046677">
    <property type="term" value="P:response to antibiotic"/>
    <property type="evidence" value="ECO:0007669"/>
    <property type="project" value="InterPro"/>
</dbReference>
<dbReference type="Proteomes" id="UP000279959">
    <property type="component" value="Chromosome"/>
</dbReference>
<keyword evidence="4" id="KW-0732">Signal</keyword>
<evidence type="ECO:0000313" key="7">
    <source>
        <dbReference type="Proteomes" id="UP000279959"/>
    </source>
</evidence>
<organism evidence="6 7">
    <name type="scientific">Sphingobium amiense</name>
    <dbReference type="NCBI Taxonomy" id="135719"/>
    <lineage>
        <taxon>Bacteria</taxon>
        <taxon>Pseudomonadati</taxon>
        <taxon>Pseudomonadota</taxon>
        <taxon>Alphaproteobacteria</taxon>
        <taxon>Sphingomonadales</taxon>
        <taxon>Sphingomonadaceae</taxon>
        <taxon>Sphingobium</taxon>
    </lineage>
</organism>
<dbReference type="Gene3D" id="3.40.710.10">
    <property type="entry name" value="DD-peptidase/beta-lactamase superfamily"/>
    <property type="match status" value="1"/>
</dbReference>
<comment type="similarity">
    <text evidence="2">Belongs to the class-A beta-lactamase family.</text>
</comment>
<evidence type="ECO:0000256" key="3">
    <source>
        <dbReference type="ARBA" id="ARBA00012865"/>
    </source>
</evidence>
<accession>A0A494VWD1</accession>
<keyword evidence="7" id="KW-1185">Reference proteome</keyword>
<feature type="signal peptide" evidence="4">
    <location>
        <begin position="1"/>
        <end position="26"/>
    </location>
</feature>
<dbReference type="InterPro" id="IPR012338">
    <property type="entry name" value="Beta-lactam/transpept-like"/>
</dbReference>
<evidence type="ECO:0000256" key="1">
    <source>
        <dbReference type="ARBA" id="ARBA00001526"/>
    </source>
</evidence>
<evidence type="ECO:0000259" key="5">
    <source>
        <dbReference type="Pfam" id="PF13354"/>
    </source>
</evidence>
<proteinExistence type="inferred from homology"/>
<evidence type="ECO:0000256" key="4">
    <source>
        <dbReference type="SAM" id="SignalP"/>
    </source>
</evidence>
<dbReference type="PANTHER" id="PTHR35333">
    <property type="entry name" value="BETA-LACTAMASE"/>
    <property type="match status" value="1"/>
</dbReference>
<gene>
    <name evidence="6" type="ORF">SAMIE_1002150</name>
</gene>